<sequence length="435" mass="49676">MATEEVLHMNGGVGETSYANNSLFTRKVFMKVMPILKENITKVYTNINVPKNCLKVGDLGCSSGSNTFFAASEIMGMVDEVCLRLKMKTPEFHIFLNDLPSNDFNSNFKSLPDFHKKLHQQKGHNFGPCFIVGVPGSFYRRLFPENSIDFFHSTYSAHWLSQVPKGLIGRGLNKGNIYIAKTSPPSVWKAYCEQFEQDFKLFLTHRSLELVKGGGMVLTLLGRSLDEDEEPISTFGLIGKALHDMVLENKVEEAKLDSFDIPYYGPNEKEVRKIIEGEGSFTLERLEICNIGWDAGINEGDDSIVYDNFMRAKFIANNMRAVIEPLLKIHFGDAIMDELFFRFSNKLVQLMENKRDGRRGWIQVSFKHTYNDDEDHEATSSDSRVRSLRRAGIGSEEAARKFFLGMSMEEKMKVRRDEFNVLGYFEAEYTKNVRD</sequence>
<dbReference type="AlphaFoldDB" id="A0A834SV87"/>
<evidence type="ECO:0000313" key="5">
    <source>
        <dbReference type="EMBL" id="KAF7810925.1"/>
    </source>
</evidence>
<dbReference type="GO" id="GO:0008168">
    <property type="term" value="F:methyltransferase activity"/>
    <property type="evidence" value="ECO:0007669"/>
    <property type="project" value="UniProtKB-KW"/>
</dbReference>
<evidence type="ECO:0000313" key="6">
    <source>
        <dbReference type="Proteomes" id="UP000634136"/>
    </source>
</evidence>
<organism evidence="5 6">
    <name type="scientific">Senna tora</name>
    <dbReference type="NCBI Taxonomy" id="362788"/>
    <lineage>
        <taxon>Eukaryota</taxon>
        <taxon>Viridiplantae</taxon>
        <taxon>Streptophyta</taxon>
        <taxon>Embryophyta</taxon>
        <taxon>Tracheophyta</taxon>
        <taxon>Spermatophyta</taxon>
        <taxon>Magnoliopsida</taxon>
        <taxon>eudicotyledons</taxon>
        <taxon>Gunneridae</taxon>
        <taxon>Pentapetalae</taxon>
        <taxon>rosids</taxon>
        <taxon>fabids</taxon>
        <taxon>Fabales</taxon>
        <taxon>Fabaceae</taxon>
        <taxon>Caesalpinioideae</taxon>
        <taxon>Cassia clade</taxon>
        <taxon>Senna</taxon>
    </lineage>
</organism>
<evidence type="ECO:0000256" key="1">
    <source>
        <dbReference type="ARBA" id="ARBA00022603"/>
    </source>
</evidence>
<reference evidence="5" key="1">
    <citation type="submission" date="2020-09" db="EMBL/GenBank/DDBJ databases">
        <title>Genome-Enabled Discovery of Anthraquinone Biosynthesis in Senna tora.</title>
        <authorList>
            <person name="Kang S.-H."/>
            <person name="Pandey R.P."/>
            <person name="Lee C.-M."/>
            <person name="Sim J.-S."/>
            <person name="Jeong J.-T."/>
            <person name="Choi B.-S."/>
            <person name="Jung M."/>
            <person name="Ginzburg D."/>
            <person name="Zhao K."/>
            <person name="Won S.Y."/>
            <person name="Oh T.-J."/>
            <person name="Yu Y."/>
            <person name="Kim N.-H."/>
            <person name="Lee O.R."/>
            <person name="Lee T.-H."/>
            <person name="Bashyal P."/>
            <person name="Kim T.-S."/>
            <person name="Lee W.-H."/>
            <person name="Kawkins C."/>
            <person name="Kim C.-K."/>
            <person name="Kim J.S."/>
            <person name="Ahn B.O."/>
            <person name="Rhee S.Y."/>
            <person name="Sohng J.K."/>
        </authorList>
    </citation>
    <scope>NUCLEOTIDE SEQUENCE</scope>
    <source>
        <tissue evidence="5">Leaf</tissue>
    </source>
</reference>
<gene>
    <name evidence="5" type="ORF">G2W53_031901</name>
</gene>
<dbReference type="PANTHER" id="PTHR31009">
    <property type="entry name" value="S-ADENOSYL-L-METHIONINE:CARBOXYL METHYLTRANSFERASE FAMILY PROTEIN"/>
    <property type="match status" value="1"/>
</dbReference>
<dbReference type="SUPFAM" id="SSF53335">
    <property type="entry name" value="S-adenosyl-L-methionine-dependent methyltransferases"/>
    <property type="match status" value="1"/>
</dbReference>
<accession>A0A834SV87</accession>
<evidence type="ECO:0000256" key="4">
    <source>
        <dbReference type="ARBA" id="ARBA00022842"/>
    </source>
</evidence>
<dbReference type="EMBL" id="JAAIUW010000010">
    <property type="protein sequence ID" value="KAF7810925.1"/>
    <property type="molecule type" value="Genomic_DNA"/>
</dbReference>
<comment type="caution">
    <text evidence="5">The sequence shown here is derived from an EMBL/GenBank/DDBJ whole genome shotgun (WGS) entry which is preliminary data.</text>
</comment>
<evidence type="ECO:0000256" key="3">
    <source>
        <dbReference type="ARBA" id="ARBA00022723"/>
    </source>
</evidence>
<dbReference type="InterPro" id="IPR005299">
    <property type="entry name" value="MeTrfase_7"/>
</dbReference>
<dbReference type="InterPro" id="IPR029063">
    <property type="entry name" value="SAM-dependent_MTases_sf"/>
</dbReference>
<dbReference type="InterPro" id="IPR042086">
    <property type="entry name" value="MeTrfase_capping"/>
</dbReference>
<protein>
    <submittedName>
        <fullName evidence="5">7-methylxanthosine synthase 1-like</fullName>
    </submittedName>
</protein>
<dbReference type="Proteomes" id="UP000634136">
    <property type="component" value="Unassembled WGS sequence"/>
</dbReference>
<dbReference type="OrthoDB" id="1523883at2759"/>
<keyword evidence="1" id="KW-0489">Methyltransferase</keyword>
<evidence type="ECO:0000256" key="2">
    <source>
        <dbReference type="ARBA" id="ARBA00022679"/>
    </source>
</evidence>
<dbReference type="Gene3D" id="3.40.50.150">
    <property type="entry name" value="Vaccinia Virus protein VP39"/>
    <property type="match status" value="1"/>
</dbReference>
<keyword evidence="4" id="KW-0460">Magnesium</keyword>
<dbReference type="Gene3D" id="1.10.1200.270">
    <property type="entry name" value="Methyltransferase, alpha-helical capping domain"/>
    <property type="match status" value="1"/>
</dbReference>
<proteinExistence type="predicted"/>
<name>A0A834SV87_9FABA</name>
<keyword evidence="3" id="KW-0479">Metal-binding</keyword>
<keyword evidence="6" id="KW-1185">Reference proteome</keyword>
<dbReference type="GO" id="GO:0032259">
    <property type="term" value="P:methylation"/>
    <property type="evidence" value="ECO:0007669"/>
    <property type="project" value="UniProtKB-KW"/>
</dbReference>
<dbReference type="GO" id="GO:0046872">
    <property type="term" value="F:metal ion binding"/>
    <property type="evidence" value="ECO:0007669"/>
    <property type="project" value="UniProtKB-KW"/>
</dbReference>
<keyword evidence="2" id="KW-0808">Transferase</keyword>
<dbReference type="Pfam" id="PF03492">
    <property type="entry name" value="Methyltransf_7"/>
    <property type="match status" value="1"/>
</dbReference>